<gene>
    <name evidence="1" type="ORF">AVEN_112453_1</name>
</gene>
<organism evidence="1 2">
    <name type="scientific">Araneus ventricosus</name>
    <name type="common">Orbweaver spider</name>
    <name type="synonym">Epeira ventricosa</name>
    <dbReference type="NCBI Taxonomy" id="182803"/>
    <lineage>
        <taxon>Eukaryota</taxon>
        <taxon>Metazoa</taxon>
        <taxon>Ecdysozoa</taxon>
        <taxon>Arthropoda</taxon>
        <taxon>Chelicerata</taxon>
        <taxon>Arachnida</taxon>
        <taxon>Araneae</taxon>
        <taxon>Araneomorphae</taxon>
        <taxon>Entelegynae</taxon>
        <taxon>Araneoidea</taxon>
        <taxon>Araneidae</taxon>
        <taxon>Araneus</taxon>
    </lineage>
</organism>
<comment type="caution">
    <text evidence="1">The sequence shown here is derived from an EMBL/GenBank/DDBJ whole genome shotgun (WGS) entry which is preliminary data.</text>
</comment>
<evidence type="ECO:0000313" key="2">
    <source>
        <dbReference type="Proteomes" id="UP000499080"/>
    </source>
</evidence>
<dbReference type="Proteomes" id="UP000499080">
    <property type="component" value="Unassembled WGS sequence"/>
</dbReference>
<reference evidence="1 2" key="1">
    <citation type="journal article" date="2019" name="Sci. Rep.">
        <title>Orb-weaving spider Araneus ventricosus genome elucidates the spidroin gene catalogue.</title>
        <authorList>
            <person name="Kono N."/>
            <person name="Nakamura H."/>
            <person name="Ohtoshi R."/>
            <person name="Moran D.A.P."/>
            <person name="Shinohara A."/>
            <person name="Yoshida Y."/>
            <person name="Fujiwara M."/>
            <person name="Mori M."/>
            <person name="Tomita M."/>
            <person name="Arakawa K."/>
        </authorList>
    </citation>
    <scope>NUCLEOTIDE SEQUENCE [LARGE SCALE GENOMIC DNA]</scope>
</reference>
<accession>A0A4Y2M3H7</accession>
<name>A0A4Y2M3H7_ARAVE</name>
<dbReference type="AlphaFoldDB" id="A0A4Y2M3H7"/>
<proteinExistence type="predicted"/>
<evidence type="ECO:0000313" key="1">
    <source>
        <dbReference type="EMBL" id="GBN21299.1"/>
    </source>
</evidence>
<dbReference type="EMBL" id="BGPR01006717">
    <property type="protein sequence ID" value="GBN21299.1"/>
    <property type="molecule type" value="Genomic_DNA"/>
</dbReference>
<keyword evidence="2" id="KW-1185">Reference proteome</keyword>
<sequence>MTPEPAPPSPDFCATPVRGRLIHDLRFNMHQAHILVGSWRNRVSSLEPSGPKAETIPLGHRGLMGFVEILSWTFTIDLFQSIWRTP</sequence>
<dbReference type="OrthoDB" id="5985073at2759"/>
<protein>
    <submittedName>
        <fullName evidence="1">Uncharacterized protein</fullName>
    </submittedName>
</protein>